<evidence type="ECO:0000313" key="4">
    <source>
        <dbReference type="Proteomes" id="UP000291838"/>
    </source>
</evidence>
<feature type="transmembrane region" description="Helical" evidence="2">
    <location>
        <begin position="448"/>
        <end position="470"/>
    </location>
</feature>
<keyword evidence="2" id="KW-0472">Membrane</keyword>
<dbReference type="Pfam" id="PF14333">
    <property type="entry name" value="DUF4389"/>
    <property type="match status" value="2"/>
</dbReference>
<sequence length="485" mass="51882">MTTTTVPSTPRPAEQVPYPVHVDAELDPQLSRGLWLVKWLLAIPHYLILVALWIAFALMTALAFVSIVVTGRYPRSLFDFNVGVMRWSWRVSFYSYSALGTDRYPPFTLADVPDYPAHLEVDYPEHLSRGLALVKWWLLAIPHYLVIALFAGGVGYGVRGADDSPLLSISLIGVLVLVAAVALLVTGRYPRSVFDLVLGLNRWVLRVAGYVSLMTDRYPPFRLDQGGHEPAATGAAPDDLQPRTTPPVEPVRPGPDGWTAGRVVTLVVGSLVVLASLMVAGTGGTLAVIDSDRRSSDGFLMSPTERLDTEGFAIVSEDARVQTDDVSDWLPDHVLDDVRLAAGSADGGELFLGIARSEDAAAYLADVRHDVVSGVEDSGPVYEAVAGRAPGSAPIDESIWVVSDVAAEPEVTWAVEDGSWTVVLMNPDGSARVAADLRVGAEVPALQTLVGVLLAAAALLLLLGAVLVAVPLRLAARTHPEGPRT</sequence>
<dbReference type="EMBL" id="SDWS01000015">
    <property type="protein sequence ID" value="RYB88407.1"/>
    <property type="molecule type" value="Genomic_DNA"/>
</dbReference>
<organism evidence="3 4">
    <name type="scientific">Nocardioides glacieisoli</name>
    <dbReference type="NCBI Taxonomy" id="1168730"/>
    <lineage>
        <taxon>Bacteria</taxon>
        <taxon>Bacillati</taxon>
        <taxon>Actinomycetota</taxon>
        <taxon>Actinomycetes</taxon>
        <taxon>Propionibacteriales</taxon>
        <taxon>Nocardioidaceae</taxon>
        <taxon>Nocardioides</taxon>
    </lineage>
</organism>
<protein>
    <submittedName>
        <fullName evidence="3">DUF4389 domain-containing protein</fullName>
    </submittedName>
</protein>
<feature type="transmembrane region" description="Helical" evidence="2">
    <location>
        <begin position="263"/>
        <end position="289"/>
    </location>
</feature>
<proteinExistence type="predicted"/>
<keyword evidence="2" id="KW-0812">Transmembrane</keyword>
<dbReference type="InterPro" id="IPR025498">
    <property type="entry name" value="DUF4389"/>
</dbReference>
<evidence type="ECO:0000256" key="1">
    <source>
        <dbReference type="SAM" id="MobiDB-lite"/>
    </source>
</evidence>
<feature type="compositionally biased region" description="Pro residues" evidence="1">
    <location>
        <begin position="244"/>
        <end position="253"/>
    </location>
</feature>
<feature type="region of interest" description="Disordered" evidence="1">
    <location>
        <begin position="226"/>
        <end position="255"/>
    </location>
</feature>
<feature type="transmembrane region" description="Helical" evidence="2">
    <location>
        <begin position="46"/>
        <end position="69"/>
    </location>
</feature>
<gene>
    <name evidence="3" type="ORF">EUA06_21325</name>
</gene>
<dbReference type="Proteomes" id="UP000291838">
    <property type="component" value="Unassembled WGS sequence"/>
</dbReference>
<evidence type="ECO:0000313" key="3">
    <source>
        <dbReference type="EMBL" id="RYB88407.1"/>
    </source>
</evidence>
<dbReference type="AlphaFoldDB" id="A0A4Q2RIQ2"/>
<dbReference type="OrthoDB" id="156718at2"/>
<name>A0A4Q2RIQ2_9ACTN</name>
<evidence type="ECO:0000256" key="2">
    <source>
        <dbReference type="SAM" id="Phobius"/>
    </source>
</evidence>
<keyword evidence="2" id="KW-1133">Transmembrane helix</keyword>
<feature type="transmembrane region" description="Helical" evidence="2">
    <location>
        <begin position="164"/>
        <end position="186"/>
    </location>
</feature>
<reference evidence="3 4" key="1">
    <citation type="submission" date="2019-01" db="EMBL/GenBank/DDBJ databases">
        <title>Novel species of Nocardioides.</title>
        <authorList>
            <person name="Liu Q."/>
            <person name="Xin Y.-H."/>
        </authorList>
    </citation>
    <scope>NUCLEOTIDE SEQUENCE [LARGE SCALE GENOMIC DNA]</scope>
    <source>
        <strain evidence="3 4">HLT3-15</strain>
    </source>
</reference>
<dbReference type="RefSeq" id="WP_129479555.1">
    <property type="nucleotide sequence ID" value="NZ_SDWS01000015.1"/>
</dbReference>
<feature type="transmembrane region" description="Helical" evidence="2">
    <location>
        <begin position="136"/>
        <end position="158"/>
    </location>
</feature>
<comment type="caution">
    <text evidence="3">The sequence shown here is derived from an EMBL/GenBank/DDBJ whole genome shotgun (WGS) entry which is preliminary data.</text>
</comment>
<accession>A0A4Q2RIQ2</accession>
<keyword evidence="4" id="KW-1185">Reference proteome</keyword>